<dbReference type="InterPro" id="IPR000383">
    <property type="entry name" value="Xaa-Pro-like_dom"/>
</dbReference>
<keyword evidence="1" id="KW-0378">Hydrolase</keyword>
<feature type="domain" description="Xaa-Pro dipeptidyl-peptidase C-terminal" evidence="2">
    <location>
        <begin position="330"/>
        <end position="562"/>
    </location>
</feature>
<dbReference type="InterPro" id="IPR008979">
    <property type="entry name" value="Galactose-bd-like_sf"/>
</dbReference>
<reference evidence="3 4" key="1">
    <citation type="submission" date="2020-08" db="EMBL/GenBank/DDBJ databases">
        <title>Genomic Encyclopedia of Type Strains, Phase IV (KMG-IV): sequencing the most valuable type-strain genomes for metagenomic binning, comparative biology and taxonomic classification.</title>
        <authorList>
            <person name="Goeker M."/>
        </authorList>
    </citation>
    <scope>NUCLEOTIDE SEQUENCE [LARGE SCALE GENOMIC DNA]</scope>
    <source>
        <strain evidence="3 4">DSM 7465</strain>
    </source>
</reference>
<dbReference type="InterPro" id="IPR013736">
    <property type="entry name" value="Xaa-Pro_dipept_C"/>
</dbReference>
<dbReference type="Gene3D" id="3.40.50.1820">
    <property type="entry name" value="alpha/beta hydrolase"/>
    <property type="match status" value="1"/>
</dbReference>
<dbReference type="Pfam" id="PF08530">
    <property type="entry name" value="PepX_C"/>
    <property type="match status" value="1"/>
</dbReference>
<dbReference type="RefSeq" id="WP_221232744.1">
    <property type="nucleotide sequence ID" value="NZ_JACHOV010000024.1"/>
</dbReference>
<dbReference type="GO" id="GO:0008239">
    <property type="term" value="F:dipeptidyl-peptidase activity"/>
    <property type="evidence" value="ECO:0007669"/>
    <property type="project" value="InterPro"/>
</dbReference>
<dbReference type="PANTHER" id="PTHR43056">
    <property type="entry name" value="PEPTIDASE S9 PROLYL OLIGOPEPTIDASE"/>
    <property type="match status" value="1"/>
</dbReference>
<dbReference type="InterPro" id="IPR005674">
    <property type="entry name" value="CocE/Ser_esterase"/>
</dbReference>
<proteinExistence type="predicted"/>
<dbReference type="InterPro" id="IPR029058">
    <property type="entry name" value="AB_hydrolase_fold"/>
</dbReference>
<dbReference type="Proteomes" id="UP000575068">
    <property type="component" value="Unassembled WGS sequence"/>
</dbReference>
<accession>A0A840HZQ8</accession>
<name>A0A840HZQ8_9SPHN</name>
<dbReference type="EMBL" id="JACHOV010000024">
    <property type="protein sequence ID" value="MBB4642998.1"/>
    <property type="molecule type" value="Genomic_DNA"/>
</dbReference>
<evidence type="ECO:0000259" key="2">
    <source>
        <dbReference type="SMART" id="SM00939"/>
    </source>
</evidence>
<evidence type="ECO:0000256" key="1">
    <source>
        <dbReference type="ARBA" id="ARBA00022801"/>
    </source>
</evidence>
<dbReference type="Gene3D" id="2.60.120.260">
    <property type="entry name" value="Galactose-binding domain-like"/>
    <property type="match status" value="1"/>
</dbReference>
<dbReference type="Gene3D" id="1.10.3020.10">
    <property type="entry name" value="alpha-amino acid ester hydrolase ( Helical cap domain)"/>
    <property type="match status" value="1"/>
</dbReference>
<dbReference type="NCBIfam" id="TIGR00976">
    <property type="entry name" value="CocE_NonD"/>
    <property type="match status" value="1"/>
</dbReference>
<dbReference type="SMART" id="SM00939">
    <property type="entry name" value="PepX_C"/>
    <property type="match status" value="1"/>
</dbReference>
<dbReference type="SUPFAM" id="SSF49785">
    <property type="entry name" value="Galactose-binding domain-like"/>
    <property type="match status" value="1"/>
</dbReference>
<organism evidence="3 4">
    <name type="scientific">Rhizorhapis suberifaciens</name>
    <name type="common">corky root of lettuce</name>
    <dbReference type="NCBI Taxonomy" id="13656"/>
    <lineage>
        <taxon>Bacteria</taxon>
        <taxon>Pseudomonadati</taxon>
        <taxon>Pseudomonadota</taxon>
        <taxon>Alphaproteobacteria</taxon>
        <taxon>Sphingomonadales</taxon>
        <taxon>Sphingomonadaceae</taxon>
        <taxon>Rhizorhapis</taxon>
    </lineage>
</organism>
<dbReference type="Pfam" id="PF02129">
    <property type="entry name" value="Peptidase_S15"/>
    <property type="match status" value="1"/>
</dbReference>
<dbReference type="AlphaFoldDB" id="A0A840HZQ8"/>
<evidence type="ECO:0000313" key="3">
    <source>
        <dbReference type="EMBL" id="MBB4642998.1"/>
    </source>
</evidence>
<comment type="caution">
    <text evidence="3">The sequence shown here is derived from an EMBL/GenBank/DDBJ whole genome shotgun (WGS) entry which is preliminary data.</text>
</comment>
<dbReference type="InterPro" id="IPR050585">
    <property type="entry name" value="Xaa-Pro_dipeptidyl-ppase/CocE"/>
</dbReference>
<gene>
    <name evidence="3" type="ORF">HNQ99_003336</name>
</gene>
<protein>
    <recommendedName>
        <fullName evidence="2">Xaa-Pro dipeptidyl-peptidase C-terminal domain-containing protein</fullName>
    </recommendedName>
</protein>
<sequence length="567" mass="62268">MTTPPSEAGAPSRLVKVDVELDVPARMRDGTVLRANVYTPEGSGAWPVLLARSPYGKDLPMVVELLDPVQTARQGFVVVIQDTRGRFVSEGETESFRFERDDGYDSVEWAAKLPGSNGRVGMFGGSYVGNTQWMAALAQPPSLAAISPMVTWRDPMDGLYGRGGAIELGVELPWTLMMGPDYVQRLPIPMAERASRMGTILADYEALATGGYWDLPVRRGATLQRHQLPGLGAIRALDDPDSINWCQVAGQHDRVAIPSFHTGGWYDIFLQGTLDNFATMTSLGRDARLVVGPWSHMEYGDKVGDLSFGLASRRLGVASYPYGDLNAFQLAWFRQHLEADADIQLPESKVRIFVMGRNVWRDENEWPPARARVQRHFLRADGSLTLAGPSADEGGTEFVYNPSDPVPTVGGHLVMAGAFPPGPKEQGAVEARQDVCVFTSAPLEQELEVTGRVRVVLNCVSSAPSTDWVARLCDVHPNGQSFNLCDGIVRVREGADGAGIHEIDLWSTSNVFLPGHRIRVHITSSSFPRWDRNLNTGDQDSPGYEVARQRIRHDADHPSFIELPVIE</sequence>
<keyword evidence="4" id="KW-1185">Reference proteome</keyword>
<dbReference type="SUPFAM" id="SSF53474">
    <property type="entry name" value="alpha/beta-Hydrolases"/>
    <property type="match status" value="1"/>
</dbReference>
<dbReference type="PANTHER" id="PTHR43056:SF10">
    <property type="entry name" value="COCE_NOND FAMILY, PUTATIVE (AFU_ORTHOLOGUE AFUA_7G00600)-RELATED"/>
    <property type="match status" value="1"/>
</dbReference>
<evidence type="ECO:0000313" key="4">
    <source>
        <dbReference type="Proteomes" id="UP000575068"/>
    </source>
</evidence>